<dbReference type="Pfam" id="PF18759">
    <property type="entry name" value="Plavaka"/>
    <property type="match status" value="1"/>
</dbReference>
<dbReference type="Proteomes" id="UP000297245">
    <property type="component" value="Unassembled WGS sequence"/>
</dbReference>
<protein>
    <submittedName>
        <fullName evidence="2">Uncharacterized protein</fullName>
    </submittedName>
</protein>
<accession>A0A4S8KR58</accession>
<reference evidence="2 3" key="1">
    <citation type="journal article" date="2019" name="Nat. Ecol. Evol.">
        <title>Megaphylogeny resolves global patterns of mushroom evolution.</title>
        <authorList>
            <person name="Varga T."/>
            <person name="Krizsan K."/>
            <person name="Foldi C."/>
            <person name="Dima B."/>
            <person name="Sanchez-Garcia M."/>
            <person name="Sanchez-Ramirez S."/>
            <person name="Szollosi G.J."/>
            <person name="Szarkandi J.G."/>
            <person name="Papp V."/>
            <person name="Albert L."/>
            <person name="Andreopoulos W."/>
            <person name="Angelini C."/>
            <person name="Antonin V."/>
            <person name="Barry K.W."/>
            <person name="Bougher N.L."/>
            <person name="Buchanan P."/>
            <person name="Buyck B."/>
            <person name="Bense V."/>
            <person name="Catcheside P."/>
            <person name="Chovatia M."/>
            <person name="Cooper J."/>
            <person name="Damon W."/>
            <person name="Desjardin D."/>
            <person name="Finy P."/>
            <person name="Geml J."/>
            <person name="Haridas S."/>
            <person name="Hughes K."/>
            <person name="Justo A."/>
            <person name="Karasinski D."/>
            <person name="Kautmanova I."/>
            <person name="Kiss B."/>
            <person name="Kocsube S."/>
            <person name="Kotiranta H."/>
            <person name="LaButti K.M."/>
            <person name="Lechner B.E."/>
            <person name="Liimatainen K."/>
            <person name="Lipzen A."/>
            <person name="Lukacs Z."/>
            <person name="Mihaltcheva S."/>
            <person name="Morgado L.N."/>
            <person name="Niskanen T."/>
            <person name="Noordeloos M.E."/>
            <person name="Ohm R.A."/>
            <person name="Ortiz-Santana B."/>
            <person name="Ovrebo C."/>
            <person name="Racz N."/>
            <person name="Riley R."/>
            <person name="Savchenko A."/>
            <person name="Shiryaev A."/>
            <person name="Soop K."/>
            <person name="Spirin V."/>
            <person name="Szebenyi C."/>
            <person name="Tomsovsky M."/>
            <person name="Tulloss R.E."/>
            <person name="Uehling J."/>
            <person name="Grigoriev I.V."/>
            <person name="Vagvolgyi C."/>
            <person name="Papp T."/>
            <person name="Martin F.M."/>
            <person name="Miettinen O."/>
            <person name="Hibbett D.S."/>
            <person name="Nagy L.G."/>
        </authorList>
    </citation>
    <scope>NUCLEOTIDE SEQUENCE [LARGE SCALE GENOMIC DNA]</scope>
    <source>
        <strain evidence="2 3">CBS 962.96</strain>
    </source>
</reference>
<feature type="compositionally biased region" description="Polar residues" evidence="1">
    <location>
        <begin position="141"/>
        <end position="150"/>
    </location>
</feature>
<feature type="region of interest" description="Disordered" evidence="1">
    <location>
        <begin position="120"/>
        <end position="161"/>
    </location>
</feature>
<evidence type="ECO:0000313" key="3">
    <source>
        <dbReference type="Proteomes" id="UP000297245"/>
    </source>
</evidence>
<keyword evidence="3" id="KW-1185">Reference proteome</keyword>
<dbReference type="OrthoDB" id="3269417at2759"/>
<evidence type="ECO:0000313" key="2">
    <source>
        <dbReference type="EMBL" id="THU78237.1"/>
    </source>
</evidence>
<dbReference type="EMBL" id="ML180233">
    <property type="protein sequence ID" value="THU78237.1"/>
    <property type="molecule type" value="Genomic_DNA"/>
</dbReference>
<dbReference type="InterPro" id="IPR041078">
    <property type="entry name" value="Plavaka"/>
</dbReference>
<organism evidence="2 3">
    <name type="scientific">Dendrothele bispora (strain CBS 962.96)</name>
    <dbReference type="NCBI Taxonomy" id="1314807"/>
    <lineage>
        <taxon>Eukaryota</taxon>
        <taxon>Fungi</taxon>
        <taxon>Dikarya</taxon>
        <taxon>Basidiomycota</taxon>
        <taxon>Agaricomycotina</taxon>
        <taxon>Agaricomycetes</taxon>
        <taxon>Agaricomycetidae</taxon>
        <taxon>Agaricales</taxon>
        <taxon>Agaricales incertae sedis</taxon>
        <taxon>Dendrothele</taxon>
    </lineage>
</organism>
<feature type="region of interest" description="Disordered" evidence="1">
    <location>
        <begin position="1255"/>
        <end position="1322"/>
    </location>
</feature>
<feature type="compositionally biased region" description="Acidic residues" evidence="1">
    <location>
        <begin position="1285"/>
        <end position="1313"/>
    </location>
</feature>
<name>A0A4S8KR58_DENBC</name>
<gene>
    <name evidence="2" type="ORF">K435DRAFT_973605</name>
</gene>
<feature type="compositionally biased region" description="Basic and acidic residues" evidence="1">
    <location>
        <begin position="127"/>
        <end position="139"/>
    </location>
</feature>
<evidence type="ECO:0000256" key="1">
    <source>
        <dbReference type="SAM" id="MobiDB-lite"/>
    </source>
</evidence>
<proteinExistence type="predicted"/>
<feature type="region of interest" description="Disordered" evidence="1">
    <location>
        <begin position="73"/>
        <end position="100"/>
    </location>
</feature>
<sequence length="1322" mass="151806">MSPRTCTYCRKNFKSAQALATHEGKCPKRAAAATQHFRAHRDTYMELQEAENELLDEIKEEFDVFEDRKVEMDNSAVEPGLSPPHDPVPDGTTERQSRKRVLPTKYNDFFVISNESAFVKRRRHAHTPPEEGKTPEHFEPSSPSEATTLSPREPPLPVPVENLDEHSISQAQDDLQQAEADDTPPFIYKTKPDSMSMFRVYQFSMPSRIPDLDQTTSDVTDAPTFITDTSQKNSEQVFGQRAWPTSNDESNLLNPLSPTPSFFSETPPPSLSMRSYAPFDSAAEFLIVDWSYHHPSNNSSSLNSLVNDVLRNPDFRSSIDALDTFNAESSLKKMDKFVTSSTLPRLAEDSGSTETFPFLSAAPDMWYSGEINLPMPHKSNQSEATAPQLKIKEVWYRKPMDAIRASFEEEIFFEYHLKPYKSFYTRSVDGRVERVYSEAYTSNRAAEMEEDLNSQFPNPSGSPGGGLSVENVIVWIMLWSDSTHLAHFGTASLWPIYMYIGNLSKYVRIKPSAYAAHHLAYIPSLPDLVTDAYEQEFGCTPTDAVLRFLKREIIHAVYFLLLDPDFLQAYLNGLLVMCADKIIRRLFPRFFSYSADYPERILIACIKYLGEWLCTRCLIRMPNVNLLGLTRDMANRERLRRIYNEQLLNKIEKAREFIFEKGHGPESKAVKDLLDHGSLTPCRNAFSTVLGPHGFDVFKMIVPEKLHEWDVGRVKDFLSHLVRILHCRGKKQVNLFDRRFRWVPTFGRGVIRIFHNNVSGMKKLAGRDYTAILECLLPVVEGLLPEKENKVLLKIIFDMLTWNSHAKLRLHTDSSVSTFKIATRDLGVAFRLFVTDICSSFDTVELPRERTARLKQEASQDKEFRAQGSKKKTFRNDTVKNHMLGYYPWAVTYYGPNDSHDTKIGEQEHKRVKRYYSRTNKHNHAAQIANHERRVRCLHRARQRNARDQSQKARTRLTVGAWEEEKLPPTDPYLRYQMASEKRYFLDLTGFEHETRHDPAATEFLHKLKHYVLCQLFGRDSSSDFMEEEYNALTFESNRIYKHKTIRVNSTQYNGRRNQDSINPRTHPDIMVLSPSDSEHPFLYGRTVGLFHANARFSRPRGSLLESIPLKRIDMVWVRWFEYDNSHAGGWQAKQLHRIKFVHASDPDAFGFLHPSDIVRSVHLIPAFHYGDTDNGLPENSVGRQFEATSWSGRELEVDDWLYYYVNMFVDSDIFMLFRGGGIGHQELHEHLRPFYVDAGLDNLVLPVYDSDGEEVQFDDSGEGSLDGSSDEDVEVEGTEHAILTDEDSEGEDSEEELSDGEWMENLGPEDGDNGIGLLDEL</sequence>